<keyword evidence="4" id="KW-1185">Reference proteome</keyword>
<name>A0A2G8S4C0_9APHY</name>
<feature type="compositionally biased region" description="Acidic residues" evidence="2">
    <location>
        <begin position="74"/>
        <end position="91"/>
    </location>
</feature>
<feature type="region of interest" description="Disordered" evidence="2">
    <location>
        <begin position="50"/>
        <end position="118"/>
    </location>
</feature>
<proteinExistence type="predicted"/>
<accession>A0A2G8S4C0</accession>
<comment type="caution">
    <text evidence="3">The sequence shown here is derived from an EMBL/GenBank/DDBJ whole genome shotgun (WGS) entry which is preliminary data.</text>
</comment>
<dbReference type="AlphaFoldDB" id="A0A2G8S4C0"/>
<keyword evidence="1" id="KW-0175">Coiled coil</keyword>
<evidence type="ECO:0000256" key="2">
    <source>
        <dbReference type="SAM" id="MobiDB-lite"/>
    </source>
</evidence>
<feature type="coiled-coil region" evidence="1">
    <location>
        <begin position="209"/>
        <end position="236"/>
    </location>
</feature>
<feature type="region of interest" description="Disordered" evidence="2">
    <location>
        <begin position="1"/>
        <end position="21"/>
    </location>
</feature>
<feature type="region of interest" description="Disordered" evidence="2">
    <location>
        <begin position="258"/>
        <end position="283"/>
    </location>
</feature>
<evidence type="ECO:0000313" key="4">
    <source>
        <dbReference type="Proteomes" id="UP000230002"/>
    </source>
</evidence>
<sequence length="312" mass="34115">MPPKRERSHSPSSNHDIEKRLCVADPPSAQVLNAGASQTAVLVSNNHLGSVSVCDSSDDERQPGAVATAHDPWDLEFVEIDDDDDDDDDDNGDTRDSEGGDCAVEQASGSATDGASGEPLLGLHKQLKPHMSTSKINTLLGGAVGDCYVKLTDIPDGADWNFQNYLSAVDGRALVLVAFGSLCFVHLQFGRMMLPSFSVSVELLRDSEKDALQNILDLAENRHEEATRHLRTFRAAHDEHSTFYAWFKRAAINVDSSSSEASEDDKSGPAKKRNRVEAEETHKAKFEMFRASRVVRGHRGDTDNVVIKTEKP</sequence>
<evidence type="ECO:0000313" key="3">
    <source>
        <dbReference type="EMBL" id="PIL28408.1"/>
    </source>
</evidence>
<dbReference type="Proteomes" id="UP000230002">
    <property type="component" value="Unassembled WGS sequence"/>
</dbReference>
<protein>
    <submittedName>
        <fullName evidence="3">Uncharacterized protein</fullName>
    </submittedName>
</protein>
<evidence type="ECO:0000256" key="1">
    <source>
        <dbReference type="SAM" id="Coils"/>
    </source>
</evidence>
<reference evidence="3 4" key="1">
    <citation type="journal article" date="2015" name="Sci. Rep.">
        <title>Chromosome-level genome map provides insights into diverse defense mechanisms in the medicinal fungus Ganoderma sinense.</title>
        <authorList>
            <person name="Zhu Y."/>
            <person name="Xu J."/>
            <person name="Sun C."/>
            <person name="Zhou S."/>
            <person name="Xu H."/>
            <person name="Nelson D.R."/>
            <person name="Qian J."/>
            <person name="Song J."/>
            <person name="Luo H."/>
            <person name="Xiang L."/>
            <person name="Li Y."/>
            <person name="Xu Z."/>
            <person name="Ji A."/>
            <person name="Wang L."/>
            <person name="Lu S."/>
            <person name="Hayward A."/>
            <person name="Sun W."/>
            <person name="Li X."/>
            <person name="Schwartz D.C."/>
            <person name="Wang Y."/>
            <person name="Chen S."/>
        </authorList>
    </citation>
    <scope>NUCLEOTIDE SEQUENCE [LARGE SCALE GENOMIC DNA]</scope>
    <source>
        <strain evidence="3 4">ZZ0214-1</strain>
    </source>
</reference>
<gene>
    <name evidence="3" type="ORF">GSI_08442</name>
</gene>
<organism evidence="3 4">
    <name type="scientific">Ganoderma sinense ZZ0214-1</name>
    <dbReference type="NCBI Taxonomy" id="1077348"/>
    <lineage>
        <taxon>Eukaryota</taxon>
        <taxon>Fungi</taxon>
        <taxon>Dikarya</taxon>
        <taxon>Basidiomycota</taxon>
        <taxon>Agaricomycotina</taxon>
        <taxon>Agaricomycetes</taxon>
        <taxon>Polyporales</taxon>
        <taxon>Polyporaceae</taxon>
        <taxon>Ganoderma</taxon>
    </lineage>
</organism>
<dbReference type="EMBL" id="AYKW01000023">
    <property type="protein sequence ID" value="PIL28408.1"/>
    <property type="molecule type" value="Genomic_DNA"/>
</dbReference>